<reference evidence="4" key="1">
    <citation type="submission" date="2023-05" db="EMBL/GenBank/DDBJ databases">
        <title>Whole genome sequence of Commensalibacter sp.</title>
        <authorList>
            <person name="Charoenyingcharoen P."/>
            <person name="Yukphan P."/>
        </authorList>
    </citation>
    <scope>NUCLEOTIDE SEQUENCE</scope>
    <source>
        <strain evidence="4">TBRC 16381</strain>
    </source>
</reference>
<dbReference type="RefSeq" id="WP_281448714.1">
    <property type="nucleotide sequence ID" value="NZ_JASBAO010000001.1"/>
</dbReference>
<dbReference type="CDD" id="cd00254">
    <property type="entry name" value="LT-like"/>
    <property type="match status" value="1"/>
</dbReference>
<organism evidence="4 5">
    <name type="scientific">Commensalibacter oyaizuii</name>
    <dbReference type="NCBI Taxonomy" id="3043873"/>
    <lineage>
        <taxon>Bacteria</taxon>
        <taxon>Pseudomonadati</taxon>
        <taxon>Pseudomonadota</taxon>
        <taxon>Alphaproteobacteria</taxon>
        <taxon>Acetobacterales</taxon>
        <taxon>Acetobacteraceae</taxon>
    </lineage>
</organism>
<dbReference type="InterPro" id="IPR023346">
    <property type="entry name" value="Lysozyme-like_dom_sf"/>
</dbReference>
<dbReference type="Gene3D" id="1.10.530.10">
    <property type="match status" value="1"/>
</dbReference>
<keyword evidence="2" id="KW-1133">Transmembrane helix</keyword>
<evidence type="ECO:0000313" key="4">
    <source>
        <dbReference type="EMBL" id="MDI2091625.1"/>
    </source>
</evidence>
<protein>
    <submittedName>
        <fullName evidence="4">Transglycosylase SLT domain-containing protein</fullName>
    </submittedName>
</protein>
<proteinExistence type="inferred from homology"/>
<dbReference type="InterPro" id="IPR008258">
    <property type="entry name" value="Transglycosylase_SLT_dom_1"/>
</dbReference>
<dbReference type="Proteomes" id="UP001431634">
    <property type="component" value="Unassembled WGS sequence"/>
</dbReference>
<keyword evidence="5" id="KW-1185">Reference proteome</keyword>
<feature type="transmembrane region" description="Helical" evidence="2">
    <location>
        <begin position="393"/>
        <end position="415"/>
    </location>
</feature>
<comment type="caution">
    <text evidence="4">The sequence shown here is derived from an EMBL/GenBank/DDBJ whole genome shotgun (WGS) entry which is preliminary data.</text>
</comment>
<name>A0ABT6Q3C1_9PROT</name>
<evidence type="ECO:0000256" key="2">
    <source>
        <dbReference type="SAM" id="Phobius"/>
    </source>
</evidence>
<gene>
    <name evidence="4" type="ORF">QJV27_09645</name>
</gene>
<keyword evidence="2" id="KW-0812">Transmembrane</keyword>
<evidence type="ECO:0000256" key="1">
    <source>
        <dbReference type="ARBA" id="ARBA00009387"/>
    </source>
</evidence>
<sequence length="884" mass="95295">MVNPISVSITAVDNVTKVIQRVNANMERMQAPIKNVQRTFERFSQLSGMNRLNEGFSRIRASATSTFRVMGQIAPVLGTITSAVTIAGMTRLATSWANFGSNIQSTSQRLGISVSGLHSWQNGARLAGVSAQSMTNGIKNLQDGMWDAVGGRNPQMVAAFQTLHVSFRNADGSARKASEVMPELADKIAALKNPVAQAKVAMQFFGAEGEALLPFFRKGSAGMAQYRQESIKLGVMNEAGARAADQLRRAQARLTQSVEGFGNSLAQSIEPVLSPIINNMANWIAVNRVWITQNIARYVRQFANYLKSINWQRVSDGAQQVWNSIKQFGQTIQENIDKIGGFKTVLEIVAGLMAFKVVSSVLGTIAPFASMAMTIGRVVVPALVSLLATMGPVGWGIMAAGIIIGGAAVIIYKYWDTFRPYWEKLWSWIKTYTKFVVDYILPTVSPFVRLAKGIIDNWKPIKEFFKNMWDSVKDYFYSAWSYIGNIINKIIYAVGKVGKALGITKAAAQEVSNVMQVDPPSLPVKDTVAANGSGGANVQDWVGNWFGWGGSESEKNPTNQGVQKVMDKIGGFFSSVTNKVDQATKAPPVAAQPSHAIVPATSSSLLSTNTPVEQMAKAGQRAATSPLRMNATLNGYVDKATQGSMATPAMMKALIMTESSGRMVGNSKTSAYGYTQLTNAAAAEVGVNKYDPFQNVLGGRKYYEKMLKKVHGNVLAAYGAYHDGGNSKGVKQFLKSGGKDFSLFSPDAQKAMMNFQKYFAQAQGGKLSFNQAVPQGIVAANNNKIQAAMPNMSNIKTIAPITPASGLGQLGGAEGMNIPSAPPVNLPMFDNNSNQGGQKLVLEIDIKGKPQGMEIKPKSRSPQLKIESVSYQRAMDPVQSAGGL</sequence>
<keyword evidence="2" id="KW-0472">Membrane</keyword>
<comment type="similarity">
    <text evidence="1">Belongs to the virb1 family.</text>
</comment>
<feature type="domain" description="Transglycosylase SLT" evidence="3">
    <location>
        <begin position="636"/>
        <end position="728"/>
    </location>
</feature>
<evidence type="ECO:0000259" key="3">
    <source>
        <dbReference type="Pfam" id="PF01464"/>
    </source>
</evidence>
<dbReference type="SUPFAM" id="SSF53955">
    <property type="entry name" value="Lysozyme-like"/>
    <property type="match status" value="1"/>
</dbReference>
<feature type="transmembrane region" description="Helical" evidence="2">
    <location>
        <begin position="348"/>
        <end position="373"/>
    </location>
</feature>
<dbReference type="EMBL" id="JASBAO010000001">
    <property type="protein sequence ID" value="MDI2091625.1"/>
    <property type="molecule type" value="Genomic_DNA"/>
</dbReference>
<evidence type="ECO:0000313" key="5">
    <source>
        <dbReference type="Proteomes" id="UP001431634"/>
    </source>
</evidence>
<dbReference type="Pfam" id="PF01464">
    <property type="entry name" value="SLT"/>
    <property type="match status" value="1"/>
</dbReference>
<accession>A0ABT6Q3C1</accession>